<evidence type="ECO:0000256" key="5">
    <source>
        <dbReference type="ARBA" id="ARBA00022679"/>
    </source>
</evidence>
<dbReference type="InterPro" id="IPR036890">
    <property type="entry name" value="HATPase_C_sf"/>
</dbReference>
<dbReference type="Gene3D" id="3.30.565.10">
    <property type="entry name" value="Histidine kinase-like ATPase, C-terminal domain"/>
    <property type="match status" value="1"/>
</dbReference>
<dbReference type="SUPFAM" id="SSF55874">
    <property type="entry name" value="ATPase domain of HSP90 chaperone/DNA topoisomerase II/histidine kinase"/>
    <property type="match status" value="1"/>
</dbReference>
<dbReference type="EC" id="2.7.13.3" evidence="3"/>
<evidence type="ECO:0000256" key="4">
    <source>
        <dbReference type="ARBA" id="ARBA00022553"/>
    </source>
</evidence>
<accession>A0A8S8XFV2</accession>
<dbReference type="InterPro" id="IPR004358">
    <property type="entry name" value="Sig_transdc_His_kin-like_C"/>
</dbReference>
<dbReference type="RefSeq" id="WP_420243215.1">
    <property type="nucleotide sequence ID" value="NZ_BOPV01000001.1"/>
</dbReference>
<evidence type="ECO:0000259" key="12">
    <source>
        <dbReference type="PROSITE" id="PS50112"/>
    </source>
</evidence>
<evidence type="ECO:0000256" key="6">
    <source>
        <dbReference type="ARBA" id="ARBA00022741"/>
    </source>
</evidence>
<evidence type="ECO:0000256" key="8">
    <source>
        <dbReference type="ARBA" id="ARBA00022840"/>
    </source>
</evidence>
<dbReference type="SUPFAM" id="SSF55785">
    <property type="entry name" value="PYP-like sensor domain (PAS domain)"/>
    <property type="match status" value="1"/>
</dbReference>
<evidence type="ECO:0000259" key="14">
    <source>
        <dbReference type="PROSITE" id="PS50885"/>
    </source>
</evidence>
<dbReference type="InterPro" id="IPR000700">
    <property type="entry name" value="PAS-assoc_C"/>
</dbReference>
<name>A0A8S8XFV2_9PROT</name>
<evidence type="ECO:0000256" key="10">
    <source>
        <dbReference type="ARBA" id="ARBA00023136"/>
    </source>
</evidence>
<feature type="domain" description="PAS" evidence="12">
    <location>
        <begin position="363"/>
        <end position="436"/>
    </location>
</feature>
<dbReference type="CDD" id="cd00082">
    <property type="entry name" value="HisKA"/>
    <property type="match status" value="1"/>
</dbReference>
<dbReference type="NCBIfam" id="TIGR00229">
    <property type="entry name" value="sensory_box"/>
    <property type="match status" value="1"/>
</dbReference>
<feature type="domain" description="Histidine kinase" evidence="11">
    <location>
        <begin position="508"/>
        <end position="727"/>
    </location>
</feature>
<keyword evidence="7" id="KW-0418">Kinase</keyword>
<dbReference type="InterPro" id="IPR050736">
    <property type="entry name" value="Sensor_HK_Regulatory"/>
</dbReference>
<keyword evidence="16" id="KW-1185">Reference proteome</keyword>
<proteinExistence type="predicted"/>
<dbReference type="InterPro" id="IPR035965">
    <property type="entry name" value="PAS-like_dom_sf"/>
</dbReference>
<dbReference type="InterPro" id="IPR003661">
    <property type="entry name" value="HisK_dim/P_dom"/>
</dbReference>
<feature type="domain" description="HAMP" evidence="14">
    <location>
        <begin position="296"/>
        <end position="348"/>
    </location>
</feature>
<comment type="subcellular location">
    <subcellularLocation>
        <location evidence="2">Membrane</location>
    </subcellularLocation>
</comment>
<dbReference type="Proteomes" id="UP000681075">
    <property type="component" value="Unassembled WGS sequence"/>
</dbReference>
<keyword evidence="4" id="KW-0597">Phosphoprotein</keyword>
<dbReference type="PROSITE" id="PS50109">
    <property type="entry name" value="HIS_KIN"/>
    <property type="match status" value="1"/>
</dbReference>
<dbReference type="Gene3D" id="3.30.450.20">
    <property type="entry name" value="PAS domain"/>
    <property type="match status" value="2"/>
</dbReference>
<dbReference type="InterPro" id="IPR036097">
    <property type="entry name" value="HisK_dim/P_sf"/>
</dbReference>
<dbReference type="PANTHER" id="PTHR43711:SF1">
    <property type="entry name" value="HISTIDINE KINASE 1"/>
    <property type="match status" value="1"/>
</dbReference>
<dbReference type="InterPro" id="IPR003660">
    <property type="entry name" value="HAMP_dom"/>
</dbReference>
<dbReference type="PRINTS" id="PR00344">
    <property type="entry name" value="BCTRLSENSOR"/>
</dbReference>
<keyword evidence="9" id="KW-0902">Two-component regulatory system</keyword>
<dbReference type="SUPFAM" id="SSF47384">
    <property type="entry name" value="Homodimeric domain of signal transducing histidine kinase"/>
    <property type="match status" value="1"/>
</dbReference>
<dbReference type="GO" id="GO:0005524">
    <property type="term" value="F:ATP binding"/>
    <property type="evidence" value="ECO:0007669"/>
    <property type="project" value="UniProtKB-KW"/>
</dbReference>
<evidence type="ECO:0000256" key="7">
    <source>
        <dbReference type="ARBA" id="ARBA00022777"/>
    </source>
</evidence>
<comment type="caution">
    <text evidence="15">The sequence shown here is derived from an EMBL/GenBank/DDBJ whole genome shotgun (WGS) entry which is preliminary data.</text>
</comment>
<dbReference type="SMART" id="SM00387">
    <property type="entry name" value="HATPase_c"/>
    <property type="match status" value="1"/>
</dbReference>
<dbReference type="PANTHER" id="PTHR43711">
    <property type="entry name" value="TWO-COMPONENT HISTIDINE KINASE"/>
    <property type="match status" value="1"/>
</dbReference>
<dbReference type="GO" id="GO:0000155">
    <property type="term" value="F:phosphorelay sensor kinase activity"/>
    <property type="evidence" value="ECO:0007669"/>
    <property type="project" value="InterPro"/>
</dbReference>
<dbReference type="GO" id="GO:0016020">
    <property type="term" value="C:membrane"/>
    <property type="evidence" value="ECO:0007669"/>
    <property type="project" value="UniProtKB-SubCell"/>
</dbReference>
<dbReference type="CDD" id="cd16922">
    <property type="entry name" value="HATPase_EvgS-ArcB-TorS-like"/>
    <property type="match status" value="1"/>
</dbReference>
<evidence type="ECO:0000256" key="3">
    <source>
        <dbReference type="ARBA" id="ARBA00012438"/>
    </source>
</evidence>
<dbReference type="PROSITE" id="PS50113">
    <property type="entry name" value="PAC"/>
    <property type="match status" value="1"/>
</dbReference>
<protein>
    <recommendedName>
        <fullName evidence="3">histidine kinase</fullName>
        <ecNumber evidence="3">2.7.13.3</ecNumber>
    </recommendedName>
</protein>
<evidence type="ECO:0000256" key="9">
    <source>
        <dbReference type="ARBA" id="ARBA00023012"/>
    </source>
</evidence>
<evidence type="ECO:0000259" key="13">
    <source>
        <dbReference type="PROSITE" id="PS50113"/>
    </source>
</evidence>
<dbReference type="InterPro" id="IPR005467">
    <property type="entry name" value="His_kinase_dom"/>
</dbReference>
<dbReference type="PROSITE" id="PS50112">
    <property type="entry name" value="PAS"/>
    <property type="match status" value="1"/>
</dbReference>
<organism evidence="15 16">
    <name type="scientific">Roseiterribacter gracilis</name>
    <dbReference type="NCBI Taxonomy" id="2812848"/>
    <lineage>
        <taxon>Bacteria</taxon>
        <taxon>Pseudomonadati</taxon>
        <taxon>Pseudomonadota</taxon>
        <taxon>Alphaproteobacteria</taxon>
        <taxon>Rhodospirillales</taxon>
        <taxon>Roseiterribacteraceae</taxon>
        <taxon>Roseiterribacter</taxon>
    </lineage>
</organism>
<dbReference type="SMART" id="SM00388">
    <property type="entry name" value="HisKA"/>
    <property type="match status" value="1"/>
</dbReference>
<dbReference type="Gene3D" id="1.10.287.130">
    <property type="match status" value="1"/>
</dbReference>
<keyword evidence="6" id="KW-0547">Nucleotide-binding</keyword>
<evidence type="ECO:0000313" key="16">
    <source>
        <dbReference type="Proteomes" id="UP000681075"/>
    </source>
</evidence>
<dbReference type="SMART" id="SM00091">
    <property type="entry name" value="PAS"/>
    <property type="match status" value="1"/>
</dbReference>
<dbReference type="SMART" id="SM00086">
    <property type="entry name" value="PAC"/>
    <property type="match status" value="1"/>
</dbReference>
<dbReference type="Pfam" id="PF13426">
    <property type="entry name" value="PAS_9"/>
    <property type="match status" value="1"/>
</dbReference>
<dbReference type="Pfam" id="PF00512">
    <property type="entry name" value="HisKA"/>
    <property type="match status" value="1"/>
</dbReference>
<dbReference type="PROSITE" id="PS50885">
    <property type="entry name" value="HAMP"/>
    <property type="match status" value="1"/>
</dbReference>
<evidence type="ECO:0000313" key="15">
    <source>
        <dbReference type="EMBL" id="GIL40106.1"/>
    </source>
</evidence>
<dbReference type="Pfam" id="PF02518">
    <property type="entry name" value="HATPase_c"/>
    <property type="match status" value="1"/>
</dbReference>
<keyword evidence="10" id="KW-0472">Membrane</keyword>
<evidence type="ECO:0000256" key="2">
    <source>
        <dbReference type="ARBA" id="ARBA00004370"/>
    </source>
</evidence>
<comment type="catalytic activity">
    <reaction evidence="1">
        <text>ATP + protein L-histidine = ADP + protein N-phospho-L-histidine.</text>
        <dbReference type="EC" id="2.7.13.3"/>
    </reaction>
</comment>
<dbReference type="AlphaFoldDB" id="A0A8S8XFV2"/>
<dbReference type="InterPro" id="IPR001610">
    <property type="entry name" value="PAC"/>
</dbReference>
<reference evidence="15" key="1">
    <citation type="submission" date="2021-02" db="EMBL/GenBank/DDBJ databases">
        <title>Genome sequence of Rhodospirillales sp. strain TMPK1 isolated from soil.</title>
        <authorList>
            <person name="Nakai R."/>
            <person name="Kusada H."/>
            <person name="Tamaki H."/>
        </authorList>
    </citation>
    <scope>NUCLEOTIDE SEQUENCE</scope>
    <source>
        <strain evidence="15">TMPK1</strain>
    </source>
</reference>
<dbReference type="CDD" id="cd12914">
    <property type="entry name" value="PDC1_DGC_like"/>
    <property type="match status" value="1"/>
</dbReference>
<evidence type="ECO:0000256" key="1">
    <source>
        <dbReference type="ARBA" id="ARBA00000085"/>
    </source>
</evidence>
<keyword evidence="5" id="KW-0808">Transferase</keyword>
<feature type="domain" description="PAC" evidence="13">
    <location>
        <begin position="436"/>
        <end position="490"/>
    </location>
</feature>
<gene>
    <name evidence="15" type="ORF">TMPK1_23430</name>
</gene>
<sequence length="733" mass="80110">MSLLTRLLLLIALAVLPTLGVVALHEARQHDERVYEVQLAAQMQARQLATELRAAIEGGQQLLTSVADLPAILERRVEECDRLLGRLYLRFPIYGAIIATDEKGIVQCGSGHGIDLSERPHVRAARETRGFVVGDLTTSFVSLQQIVPLAYPITNEAGRIIGTLVAAFRVDEMNRKLADFPLRPGATALITDRRGNVIARLPYDPEQVGRQPPELHAPDLTATHAGVRAARDKDGAPRIVGFEPPANDPWNAFYIGVSLPETELLGAVSADTRSELVAFLAALAFSTVSITLIWRRTVARPVGQLLTTIERQRDDEAARVRLMRGSHELRRLGHAFDDLLDRLHTRSRALAESEARARSMLERMRTAARAVHASASSIVIIDARHKEMPIVDVNPAFERITGYTRDEAIGSNYLLLTGKDESATMVELRRALLERRECTVQLIGTRKDGSPFHCELRVAPVFDENGRVTHYVAVQNDITERVESERRLAAAKDEAEASNRAKTQFLANMSHELRTPLNAIIGFSEILQSELFGPLSERYKEYGTDINDAGRHLLALLNDLLDLARIEGGKMGLDVRCVALAPLVEGCLDLVRPQAAQRGVTLAANIEAGLEPVCDPTRLRQMLLNLLTNAIKFTPRDGNVTVLARHDAATGFVLQVTDTGIGMAPGEIRVALEPFGQVENALTRQHDGVGLGLPIAKRLAELHGGSLTVISGTGNGTTVTITLPDAPAMALVR</sequence>
<keyword evidence="8" id="KW-0067">ATP-binding</keyword>
<dbReference type="InterPro" id="IPR003594">
    <property type="entry name" value="HATPase_dom"/>
</dbReference>
<dbReference type="CDD" id="cd00130">
    <property type="entry name" value="PAS"/>
    <property type="match status" value="1"/>
</dbReference>
<dbReference type="InterPro" id="IPR000014">
    <property type="entry name" value="PAS"/>
</dbReference>
<dbReference type="CDD" id="cd18774">
    <property type="entry name" value="PDC2_HK_sensor"/>
    <property type="match status" value="1"/>
</dbReference>
<dbReference type="FunFam" id="1.10.287.130:FF:000038">
    <property type="entry name" value="Sensory transduction histidine kinase"/>
    <property type="match status" value="1"/>
</dbReference>
<evidence type="ECO:0000259" key="11">
    <source>
        <dbReference type="PROSITE" id="PS50109"/>
    </source>
</evidence>
<dbReference type="EMBL" id="BOPV01000001">
    <property type="protein sequence ID" value="GIL40106.1"/>
    <property type="molecule type" value="Genomic_DNA"/>
</dbReference>